<comment type="subcellular location">
    <subcellularLocation>
        <location evidence="1">Cell membrane</location>
        <topology evidence="1">Multi-pass membrane protein</topology>
    </subcellularLocation>
</comment>
<dbReference type="SUPFAM" id="SSF143865">
    <property type="entry name" value="CorA soluble domain-like"/>
    <property type="match status" value="1"/>
</dbReference>
<name>A0A1Y6L7W3_ZYMTR</name>
<evidence type="ECO:0008006" key="6">
    <source>
        <dbReference type="Google" id="ProtNLM"/>
    </source>
</evidence>
<protein>
    <recommendedName>
        <fullName evidence="6">ADP-ribosylation factor</fullName>
    </recommendedName>
</protein>
<keyword evidence="3" id="KW-0812">Transmembrane</keyword>
<organism evidence="4 5">
    <name type="scientific">Zymoseptoria tritici ST99CH_1A5</name>
    <dbReference type="NCBI Taxonomy" id="1276529"/>
    <lineage>
        <taxon>Eukaryota</taxon>
        <taxon>Fungi</taxon>
        <taxon>Dikarya</taxon>
        <taxon>Ascomycota</taxon>
        <taxon>Pezizomycotina</taxon>
        <taxon>Dothideomycetes</taxon>
        <taxon>Dothideomycetidae</taxon>
        <taxon>Mycosphaerellales</taxon>
        <taxon>Mycosphaerellaceae</taxon>
        <taxon>Zymoseptoria</taxon>
    </lineage>
</organism>
<feature type="transmembrane region" description="Helical" evidence="3">
    <location>
        <begin position="497"/>
        <end position="522"/>
    </location>
</feature>
<dbReference type="EMBL" id="LT882676">
    <property type="protein sequence ID" value="SMY20594.1"/>
    <property type="molecule type" value="Genomic_DNA"/>
</dbReference>
<dbReference type="GO" id="GO:0000287">
    <property type="term" value="F:magnesium ion binding"/>
    <property type="evidence" value="ECO:0007669"/>
    <property type="project" value="TreeGrafter"/>
</dbReference>
<reference evidence="4 5" key="1">
    <citation type="submission" date="2016-10" db="EMBL/GenBank/DDBJ databases">
        <authorList>
            <person name="Varghese N."/>
        </authorList>
    </citation>
    <scope>NUCLEOTIDE SEQUENCE [LARGE SCALE GENOMIC DNA]</scope>
</reference>
<dbReference type="PANTHER" id="PTHR46494:SF1">
    <property type="entry name" value="CORA FAMILY METAL ION TRANSPORTER (EUROFUNG)"/>
    <property type="match status" value="1"/>
</dbReference>
<keyword evidence="3" id="KW-0472">Membrane</keyword>
<evidence type="ECO:0000313" key="4">
    <source>
        <dbReference type="EMBL" id="SMY20594.1"/>
    </source>
</evidence>
<dbReference type="AlphaFoldDB" id="A0A1Y6L7W3"/>
<dbReference type="GO" id="GO:0015087">
    <property type="term" value="F:cobalt ion transmembrane transporter activity"/>
    <property type="evidence" value="ECO:0007669"/>
    <property type="project" value="TreeGrafter"/>
</dbReference>
<dbReference type="GO" id="GO:0050897">
    <property type="term" value="F:cobalt ion binding"/>
    <property type="evidence" value="ECO:0007669"/>
    <property type="project" value="TreeGrafter"/>
</dbReference>
<dbReference type="GO" id="GO:0005886">
    <property type="term" value="C:plasma membrane"/>
    <property type="evidence" value="ECO:0007669"/>
    <property type="project" value="UniProtKB-SubCell"/>
</dbReference>
<evidence type="ECO:0000256" key="2">
    <source>
        <dbReference type="SAM" id="MobiDB-lite"/>
    </source>
</evidence>
<evidence type="ECO:0000313" key="5">
    <source>
        <dbReference type="Proteomes" id="UP000215453"/>
    </source>
</evidence>
<keyword evidence="3" id="KW-1133">Transmembrane helix</keyword>
<gene>
    <name evidence="4" type="ORF">ZT1A5_G2029</name>
</gene>
<dbReference type="GO" id="GO:0015095">
    <property type="term" value="F:magnesium ion transmembrane transporter activity"/>
    <property type="evidence" value="ECO:0007669"/>
    <property type="project" value="TreeGrafter"/>
</dbReference>
<dbReference type="InterPro" id="IPR045861">
    <property type="entry name" value="CorA_cytoplasmic_dom"/>
</dbReference>
<evidence type="ECO:0000256" key="3">
    <source>
        <dbReference type="SAM" id="Phobius"/>
    </source>
</evidence>
<dbReference type="Gene3D" id="1.20.58.340">
    <property type="entry name" value="Magnesium transport protein CorA, transmembrane region"/>
    <property type="match status" value="1"/>
</dbReference>
<evidence type="ECO:0000256" key="1">
    <source>
        <dbReference type="ARBA" id="ARBA00004651"/>
    </source>
</evidence>
<feature type="region of interest" description="Disordered" evidence="2">
    <location>
        <begin position="121"/>
        <end position="152"/>
    </location>
</feature>
<sequence length="589" mass="66630">METRSGIIEAEDYYTSINNEEVQSSFRSLDDPDCIDYLLNAAQSSERENFVLDFSDRAAYCAFDLAQDSFAALLDAERPAALSTRWINIWRPFQHSAVIELLARRYDFSPRLLALMCSDPKAPRHSQSRTTLSKSTQKRSWGRRSPTSSAPAENEYFIDQDELSAHSTISSKDSSFQGNLYKIVDDIWHYSSIDLGRSYICVGYNTLYGTKTQSPSTPTTTTASTTEDSPLPDVTRIWTWLILCENSTVITLHEDPFPFSHPTALSPLQLRILSTIRQNLLNVFRSLSTLHSIPLLAHNPFTLLPIRTRLGCTPSETAHRPSDAPGLLFYYLFENWHNSYTLVVRKESRYGSELASLRREMFAQPRLHHIDRLDGLGKELNVLKRHYESYVRLIDRILEPQLPTAASLNNSQVVGSSADSRLSLDTVRPVVLEKDSLLGVALSSAPRARFGRLRDLIRSYALEEVEGYLKEKEGLVAMNFSLISIRQSQSVDRLTRVTLLLTKATILFLPVSFMTGFFSVPLSDSHQDGYTMQTFWVCFAVIFALSWLALFLFGAFSGNLQTGEVIRSIVNGFVALGRMVRKARDRGRR</sequence>
<proteinExistence type="predicted"/>
<feature type="transmembrane region" description="Helical" evidence="3">
    <location>
        <begin position="534"/>
        <end position="556"/>
    </location>
</feature>
<accession>A0A1Y6L7W3</accession>
<dbReference type="Proteomes" id="UP000215453">
    <property type="component" value="Chromosome 1"/>
</dbReference>
<dbReference type="PANTHER" id="PTHR46494">
    <property type="entry name" value="CORA FAMILY METAL ION TRANSPORTER (EUROFUNG)"/>
    <property type="match status" value="1"/>
</dbReference>